<dbReference type="InterPro" id="IPR001845">
    <property type="entry name" value="HTH_ArsR_DNA-bd_dom"/>
</dbReference>
<dbReference type="SMART" id="SM00418">
    <property type="entry name" value="HTH_ARSR"/>
    <property type="match status" value="1"/>
</dbReference>
<reference evidence="6 7" key="1">
    <citation type="submission" date="2023-08" db="EMBL/GenBank/DDBJ databases">
        <authorList>
            <person name="Sharma P."/>
            <person name="Verma V."/>
            <person name="Mohan M.K."/>
            <person name="Dubey A.K."/>
        </authorList>
    </citation>
    <scope>NUCLEOTIDE SEQUENCE [LARGE SCALE GENOMIC DNA]</scope>
    <source>
        <strain evidence="6 7">ADP4</strain>
    </source>
</reference>
<dbReference type="EMBL" id="JAVFKM010000004">
    <property type="protein sequence ID" value="MEF3113795.1"/>
    <property type="molecule type" value="Genomic_DNA"/>
</dbReference>
<dbReference type="PRINTS" id="PR00778">
    <property type="entry name" value="HTHARSR"/>
</dbReference>
<dbReference type="Gene3D" id="1.10.10.10">
    <property type="entry name" value="Winged helix-like DNA-binding domain superfamily/Winged helix DNA-binding domain"/>
    <property type="match status" value="1"/>
</dbReference>
<keyword evidence="3" id="KW-0804">Transcription</keyword>
<keyword evidence="2" id="KW-0238">DNA-binding</keyword>
<feature type="domain" description="HTH arsR-type" evidence="5">
    <location>
        <begin position="133"/>
        <end position="208"/>
    </location>
</feature>
<evidence type="ECO:0000256" key="3">
    <source>
        <dbReference type="ARBA" id="ARBA00023163"/>
    </source>
</evidence>
<feature type="compositionally biased region" description="Basic and acidic residues" evidence="4">
    <location>
        <begin position="108"/>
        <end position="121"/>
    </location>
</feature>
<dbReference type="InterPro" id="IPR011991">
    <property type="entry name" value="ArsR-like_HTH"/>
</dbReference>
<keyword evidence="7" id="KW-1185">Reference proteome</keyword>
<dbReference type="InterPro" id="IPR036390">
    <property type="entry name" value="WH_DNA-bd_sf"/>
</dbReference>
<dbReference type="Pfam" id="PF01022">
    <property type="entry name" value="HTH_5"/>
    <property type="match status" value="1"/>
</dbReference>
<dbReference type="InterPro" id="IPR036388">
    <property type="entry name" value="WH-like_DNA-bd_sf"/>
</dbReference>
<dbReference type="PANTHER" id="PTHR43132">
    <property type="entry name" value="ARSENICAL RESISTANCE OPERON REPRESSOR ARSR-RELATED"/>
    <property type="match status" value="1"/>
</dbReference>
<dbReference type="CDD" id="cd00090">
    <property type="entry name" value="HTH_ARSR"/>
    <property type="match status" value="1"/>
</dbReference>
<sequence length="227" mass="24145">MAVAIAEMCHVAVQPHWERVHAHLASAREFHRETMCREGIEALLNSLGPYVRWRAPLLEIDSAGMARIEPNGRGLLLSPSFFLHGGAAVLPSLPGTAKSSPVLVFPDRPSDRHGSLLDEGRPSAPAADCPPQDSLAALIGRTRAAVLHALGDGCSNGELTEKLKVTPAAISQHTSTLRKAGLIHTRRSGGRVVHTLTALGRCLLHAGPDFGEVHQTACPTPRSFGLP</sequence>
<name>A0ABU7WSQ4_9ACTN</name>
<accession>A0ABU7WSQ4</accession>
<evidence type="ECO:0000259" key="5">
    <source>
        <dbReference type="SMART" id="SM00418"/>
    </source>
</evidence>
<proteinExistence type="predicted"/>
<dbReference type="Proteomes" id="UP001348265">
    <property type="component" value="Unassembled WGS sequence"/>
</dbReference>
<organism evidence="6 7">
    <name type="scientific">Streptomyces chrestomyceticus</name>
    <dbReference type="NCBI Taxonomy" id="68185"/>
    <lineage>
        <taxon>Bacteria</taxon>
        <taxon>Bacillati</taxon>
        <taxon>Actinomycetota</taxon>
        <taxon>Actinomycetes</taxon>
        <taxon>Kitasatosporales</taxon>
        <taxon>Streptomycetaceae</taxon>
        <taxon>Streptomyces</taxon>
    </lineage>
</organism>
<dbReference type="RefSeq" id="WP_331786384.1">
    <property type="nucleotide sequence ID" value="NZ_JAVFKM010000004.1"/>
</dbReference>
<keyword evidence="1" id="KW-0805">Transcription regulation</keyword>
<feature type="region of interest" description="Disordered" evidence="4">
    <location>
        <begin position="108"/>
        <end position="131"/>
    </location>
</feature>
<evidence type="ECO:0000256" key="4">
    <source>
        <dbReference type="SAM" id="MobiDB-lite"/>
    </source>
</evidence>
<evidence type="ECO:0000313" key="6">
    <source>
        <dbReference type="EMBL" id="MEF3113795.1"/>
    </source>
</evidence>
<evidence type="ECO:0000313" key="7">
    <source>
        <dbReference type="Proteomes" id="UP001348265"/>
    </source>
</evidence>
<protein>
    <submittedName>
        <fullName evidence="6">Winged helix-turn-helix domain-containing protein</fullName>
    </submittedName>
</protein>
<comment type="caution">
    <text evidence="6">The sequence shown here is derived from an EMBL/GenBank/DDBJ whole genome shotgun (WGS) entry which is preliminary data.</text>
</comment>
<dbReference type="PANTHER" id="PTHR43132:SF8">
    <property type="entry name" value="HTH-TYPE TRANSCRIPTIONAL REGULATOR KMTR"/>
    <property type="match status" value="1"/>
</dbReference>
<evidence type="ECO:0000256" key="2">
    <source>
        <dbReference type="ARBA" id="ARBA00023125"/>
    </source>
</evidence>
<dbReference type="SUPFAM" id="SSF46785">
    <property type="entry name" value="Winged helix' DNA-binding domain"/>
    <property type="match status" value="1"/>
</dbReference>
<gene>
    <name evidence="6" type="ORF">RB636_11385</name>
</gene>
<evidence type="ECO:0000256" key="1">
    <source>
        <dbReference type="ARBA" id="ARBA00023015"/>
    </source>
</evidence>
<dbReference type="InterPro" id="IPR051011">
    <property type="entry name" value="Metal_resp_trans_reg"/>
</dbReference>